<dbReference type="AlphaFoldDB" id="A0A4Z0BZ51"/>
<sequence>MSTAAAKQRAKVRAKKKGGVRPTRPMGETTGGGLNQFMHGTLVAISANQPTRALEDIVGEALRLLNDLMEPKPTPTRKYVQHLDSQDIEPLEPIVVHGPDVERMKEWFHEHIQAAGQNVSPQTWWRPPKPGKGQHHMEMTLEPSTPEAVTRVPVEGPYTKLRRQSTRLPTVLSIVMGYTAAYREGDAQFSLWRELIKTWLIGEFGEFRPARAARLPGTQGPDDPGEEGDLGEAGLVSLVLHRDEKLAHAHAIIADPQAFPIKYLDPGVVSRARAAARGDSADQDGTWYRVGWMQAQDRFHEVVGKPLGWNRKADVNYERYTSDVAVARRKLDLRAKELEETWRSRLSVLDDAEAAARQKLAEANARLAQVAIKEGELNQMQLKWRQALEKRQRELKDEANKLAEERRQFEADRDRQRQELAHRAADLERERAKSSALQEMLDALEARQDEAIEHLEERVEAGKIDRGEARRLIHILRGGEIPFGIGDTLRPAPRP</sequence>
<protein>
    <submittedName>
        <fullName evidence="3">Uncharacterized protein</fullName>
    </submittedName>
</protein>
<feature type="compositionally biased region" description="Basic residues" evidence="2">
    <location>
        <begin position="8"/>
        <end position="19"/>
    </location>
</feature>
<name>A0A4Z0BZ51_9BURK</name>
<dbReference type="EMBL" id="SMLL01000001">
    <property type="protein sequence ID" value="TFZ04586.1"/>
    <property type="molecule type" value="Genomic_DNA"/>
</dbReference>
<evidence type="ECO:0000256" key="2">
    <source>
        <dbReference type="SAM" id="MobiDB-lite"/>
    </source>
</evidence>
<keyword evidence="1" id="KW-0175">Coiled coil</keyword>
<dbReference type="Proteomes" id="UP000297564">
    <property type="component" value="Unassembled WGS sequence"/>
</dbReference>
<evidence type="ECO:0000256" key="1">
    <source>
        <dbReference type="SAM" id="Coils"/>
    </source>
</evidence>
<gene>
    <name evidence="3" type="ORF">EZ242_02220</name>
</gene>
<keyword evidence="4" id="KW-1185">Reference proteome</keyword>
<accession>A0A4Z0BZ51</accession>
<evidence type="ECO:0000313" key="4">
    <source>
        <dbReference type="Proteomes" id="UP000297564"/>
    </source>
</evidence>
<feature type="region of interest" description="Disordered" evidence="2">
    <location>
        <begin position="118"/>
        <end position="137"/>
    </location>
</feature>
<proteinExistence type="predicted"/>
<dbReference type="RefSeq" id="WP_135283468.1">
    <property type="nucleotide sequence ID" value="NZ_SMLL01000001.1"/>
</dbReference>
<reference evidence="3 4" key="1">
    <citation type="submission" date="2019-03" db="EMBL/GenBank/DDBJ databases">
        <title>Ramlibacter rhizophilus CCTCC AB2015357, whole genome shotgun sequence.</title>
        <authorList>
            <person name="Zhang X."/>
            <person name="Feng G."/>
            <person name="Zhu H."/>
        </authorList>
    </citation>
    <scope>NUCLEOTIDE SEQUENCE [LARGE SCALE GENOMIC DNA]</scope>
    <source>
        <strain evidence="3 4">CCTCC AB2015357</strain>
    </source>
</reference>
<organism evidence="3 4">
    <name type="scientific">Ramlibacter rhizophilus</name>
    <dbReference type="NCBI Taxonomy" id="1781167"/>
    <lineage>
        <taxon>Bacteria</taxon>
        <taxon>Pseudomonadati</taxon>
        <taxon>Pseudomonadota</taxon>
        <taxon>Betaproteobacteria</taxon>
        <taxon>Burkholderiales</taxon>
        <taxon>Comamonadaceae</taxon>
        <taxon>Ramlibacter</taxon>
    </lineage>
</organism>
<comment type="caution">
    <text evidence="3">The sequence shown here is derived from an EMBL/GenBank/DDBJ whole genome shotgun (WGS) entry which is preliminary data.</text>
</comment>
<evidence type="ECO:0000313" key="3">
    <source>
        <dbReference type="EMBL" id="TFZ04586.1"/>
    </source>
</evidence>
<feature type="region of interest" description="Disordered" evidence="2">
    <location>
        <begin position="1"/>
        <end position="34"/>
    </location>
</feature>
<feature type="coiled-coil region" evidence="1">
    <location>
        <begin position="385"/>
        <end position="447"/>
    </location>
</feature>